<dbReference type="EMBL" id="MH714705">
    <property type="protein sequence ID" value="QCZ36415.1"/>
    <property type="molecule type" value="Genomic_DNA"/>
</dbReference>
<evidence type="ECO:0000256" key="5">
    <source>
        <dbReference type="ARBA" id="ARBA00022448"/>
    </source>
</evidence>
<keyword evidence="10 16" id="KW-1133">Transmembrane helix</keyword>
<evidence type="ECO:0000256" key="14">
    <source>
        <dbReference type="ARBA" id="ARBA00023136"/>
    </source>
</evidence>
<feature type="transmembrane region" description="Helical" evidence="16">
    <location>
        <begin position="214"/>
        <end position="232"/>
    </location>
</feature>
<feature type="transmembrane region" description="Helical" evidence="16">
    <location>
        <begin position="334"/>
        <end position="358"/>
    </location>
</feature>
<comment type="subcellular location">
    <subcellularLocation>
        <location evidence="1 16">Mitochondrion membrane</location>
        <topology evidence="1 16">Multi-pass membrane protein</topology>
    </subcellularLocation>
</comment>
<dbReference type="Pfam" id="PF00361">
    <property type="entry name" value="Proton_antipo_M"/>
    <property type="match status" value="1"/>
</dbReference>
<name>A0A4Y5RWJ5_9BILA</name>
<dbReference type="EC" id="7.1.1.2" evidence="3 16"/>
<feature type="transmembrane region" description="Helical" evidence="16">
    <location>
        <begin position="185"/>
        <end position="207"/>
    </location>
</feature>
<feature type="transmembrane region" description="Helical" evidence="16">
    <location>
        <begin position="252"/>
        <end position="269"/>
    </location>
</feature>
<dbReference type="GO" id="GO:0003954">
    <property type="term" value="F:NADH dehydrogenase activity"/>
    <property type="evidence" value="ECO:0007669"/>
    <property type="project" value="TreeGrafter"/>
</dbReference>
<feature type="transmembrane region" description="Helical" evidence="16">
    <location>
        <begin position="370"/>
        <end position="403"/>
    </location>
</feature>
<keyword evidence="14 16" id="KW-0472">Membrane</keyword>
<sequence>MLVFFGCLALLLGSLAFRAYVWYVVVGSFFLLSFVSLFNVGVCGWWFGGSLFSLDLVSSCMVTLSLWLGALMLLANWGVYLSMDGSKSFLAVVVFLIFTLLLGFSVDNFFGFYIFFELSLVPTFFLIVGWGYQPERLGASMYMVLYTVGASLPLLGCLLFCWGEQGHLSFHLAFVLCKHGFGGEAFFFFFVLAFLVKVPVFFVHLWLPKAHVEAPVAGSMILAGVLLKLGGYGLVRAVGKLAGLVSFGGEKYLALVLWGGVLTGVVCVRQVDMKSLIAYSSIGHMGLFVGGILGDNVWGWQGGLGMLLGHGLCSSAMFALANVAYESAGTRSMLLVKGFLSFFPFLAFLWFLVCSSNMAAPPSLNLVSEILLFVSILGGCWLWAFPLGLLSFLGGAYSLYLYTSGQHGGFVSSCQAYLPAKSRSFLMILCHWLPLNALFLSSGRIVDFVS</sequence>
<dbReference type="GO" id="GO:0042773">
    <property type="term" value="P:ATP synthesis coupled electron transport"/>
    <property type="evidence" value="ECO:0007669"/>
    <property type="project" value="InterPro"/>
</dbReference>
<evidence type="ECO:0000256" key="1">
    <source>
        <dbReference type="ARBA" id="ARBA00004225"/>
    </source>
</evidence>
<reference evidence="19" key="1">
    <citation type="journal article" date="2018" name="Mitochondrial DNA Part B Resour">
        <title>Characterization of the complete mitochondrial genome of Notospermus geniculatus.</title>
        <authorList>
            <person name="Jiang J.-Q."/>
            <person name="Deng R.-G."/>
        </authorList>
    </citation>
    <scope>NUCLEOTIDE SEQUENCE</scope>
</reference>
<comment type="similarity">
    <text evidence="2 16">Belongs to the complex I subunit 4 family.</text>
</comment>
<dbReference type="InterPro" id="IPR000260">
    <property type="entry name" value="NADH4_N"/>
</dbReference>
<evidence type="ECO:0000256" key="2">
    <source>
        <dbReference type="ARBA" id="ARBA00009025"/>
    </source>
</evidence>
<dbReference type="CTD" id="4538"/>
<evidence type="ECO:0000256" key="16">
    <source>
        <dbReference type="RuleBase" id="RU003297"/>
    </source>
</evidence>
<dbReference type="RefSeq" id="YP_009648865.1">
    <property type="nucleotide sequence ID" value="NC_042687.1"/>
</dbReference>
<feature type="transmembrane region" description="Helical" evidence="16">
    <location>
        <begin position="276"/>
        <end position="294"/>
    </location>
</feature>
<feature type="domain" description="NADH:ubiquinone oxidoreductase chain 4 N-terminal" evidence="18">
    <location>
        <begin position="5"/>
        <end position="102"/>
    </location>
</feature>
<evidence type="ECO:0000256" key="9">
    <source>
        <dbReference type="ARBA" id="ARBA00022982"/>
    </source>
</evidence>
<dbReference type="GO" id="GO:0048039">
    <property type="term" value="F:ubiquinone binding"/>
    <property type="evidence" value="ECO:0007669"/>
    <property type="project" value="TreeGrafter"/>
</dbReference>
<keyword evidence="7 16" id="KW-0812">Transmembrane</keyword>
<evidence type="ECO:0000256" key="3">
    <source>
        <dbReference type="ARBA" id="ARBA00012944"/>
    </source>
</evidence>
<feature type="transmembrane region" description="Helical" evidence="16">
    <location>
        <begin position="300"/>
        <end position="322"/>
    </location>
</feature>
<evidence type="ECO:0000259" key="17">
    <source>
        <dbReference type="Pfam" id="PF00361"/>
    </source>
</evidence>
<dbReference type="GO" id="GO:0008137">
    <property type="term" value="F:NADH dehydrogenase (ubiquinone) activity"/>
    <property type="evidence" value="ECO:0007669"/>
    <property type="project" value="UniProtKB-UniRule"/>
</dbReference>
<comment type="catalytic activity">
    <reaction evidence="15 16">
        <text>a ubiquinone + NADH + 5 H(+)(in) = a ubiquinol + NAD(+) + 4 H(+)(out)</text>
        <dbReference type="Rhea" id="RHEA:29091"/>
        <dbReference type="Rhea" id="RHEA-COMP:9565"/>
        <dbReference type="Rhea" id="RHEA-COMP:9566"/>
        <dbReference type="ChEBI" id="CHEBI:15378"/>
        <dbReference type="ChEBI" id="CHEBI:16389"/>
        <dbReference type="ChEBI" id="CHEBI:17976"/>
        <dbReference type="ChEBI" id="CHEBI:57540"/>
        <dbReference type="ChEBI" id="CHEBI:57945"/>
        <dbReference type="EC" id="7.1.1.2"/>
    </reaction>
</comment>
<evidence type="ECO:0000313" key="19">
    <source>
        <dbReference type="EMBL" id="QCZ36415.1"/>
    </source>
</evidence>
<evidence type="ECO:0000256" key="13">
    <source>
        <dbReference type="ARBA" id="ARBA00023128"/>
    </source>
</evidence>
<feature type="domain" description="NADH:quinone oxidoreductase/Mrp antiporter transmembrane" evidence="17">
    <location>
        <begin position="108"/>
        <end position="387"/>
    </location>
</feature>
<dbReference type="PANTHER" id="PTHR43507:SF20">
    <property type="entry name" value="NADH-UBIQUINONE OXIDOREDUCTASE CHAIN 4"/>
    <property type="match status" value="1"/>
</dbReference>
<dbReference type="GO" id="GO:0015990">
    <property type="term" value="P:electron transport coupled proton transport"/>
    <property type="evidence" value="ECO:0007669"/>
    <property type="project" value="TreeGrafter"/>
</dbReference>
<keyword evidence="12 16" id="KW-0830">Ubiquinone</keyword>
<evidence type="ECO:0000256" key="15">
    <source>
        <dbReference type="ARBA" id="ARBA00049551"/>
    </source>
</evidence>
<keyword evidence="8" id="KW-1278">Translocase</keyword>
<dbReference type="AlphaFoldDB" id="A0A4Y5RWJ5"/>
<evidence type="ECO:0000256" key="6">
    <source>
        <dbReference type="ARBA" id="ARBA00022660"/>
    </source>
</evidence>
<dbReference type="GeneID" id="40493452"/>
<dbReference type="InterPro" id="IPR003918">
    <property type="entry name" value="NADH_UbQ_OxRdtase"/>
</dbReference>
<keyword evidence="11 16" id="KW-0520">NAD</keyword>
<feature type="transmembrane region" description="Helical" evidence="16">
    <location>
        <begin position="56"/>
        <end position="77"/>
    </location>
</feature>
<feature type="transmembrane region" description="Helical" evidence="16">
    <location>
        <begin position="144"/>
        <end position="165"/>
    </location>
</feature>
<protein>
    <recommendedName>
        <fullName evidence="4 16">NADH-ubiquinone oxidoreductase chain 4</fullName>
        <ecNumber evidence="3 16">7.1.1.2</ecNumber>
    </recommendedName>
</protein>
<keyword evidence="5 16" id="KW-0813">Transport</keyword>
<evidence type="ECO:0000256" key="8">
    <source>
        <dbReference type="ARBA" id="ARBA00022967"/>
    </source>
</evidence>
<dbReference type="InterPro" id="IPR001750">
    <property type="entry name" value="ND/Mrp_TM"/>
</dbReference>
<proteinExistence type="inferred from homology"/>
<comment type="function">
    <text evidence="16">Core subunit of the mitochondrial membrane respiratory chain NADH dehydrogenase (Complex I) which catalyzes electron transfer from NADH through the respiratory chain, using ubiquinone as an electron acceptor. Essential for the catalytic activity and assembly of complex I.</text>
</comment>
<dbReference type="GO" id="GO:0031966">
    <property type="term" value="C:mitochondrial membrane"/>
    <property type="evidence" value="ECO:0007669"/>
    <property type="project" value="UniProtKB-SubCell"/>
</dbReference>
<dbReference type="Pfam" id="PF01059">
    <property type="entry name" value="Oxidored_q5_N"/>
    <property type="match status" value="1"/>
</dbReference>
<feature type="transmembrane region" description="Helical" evidence="16">
    <location>
        <begin position="89"/>
        <end position="106"/>
    </location>
</feature>
<dbReference type="PANTHER" id="PTHR43507">
    <property type="entry name" value="NADH-UBIQUINONE OXIDOREDUCTASE CHAIN 4"/>
    <property type="match status" value="1"/>
</dbReference>
<feature type="transmembrane region" description="Helical" evidence="16">
    <location>
        <begin position="112"/>
        <end position="132"/>
    </location>
</feature>
<keyword evidence="9 16" id="KW-0249">Electron transport</keyword>
<evidence type="ECO:0000256" key="4">
    <source>
        <dbReference type="ARBA" id="ARBA00021006"/>
    </source>
</evidence>
<geneLocation type="mitochondrion" evidence="19"/>
<gene>
    <name evidence="19" type="primary">ND4</name>
</gene>
<dbReference type="PRINTS" id="PR01437">
    <property type="entry name" value="NUOXDRDTASE4"/>
</dbReference>
<evidence type="ECO:0000256" key="11">
    <source>
        <dbReference type="ARBA" id="ARBA00023027"/>
    </source>
</evidence>
<evidence type="ECO:0000256" key="10">
    <source>
        <dbReference type="ARBA" id="ARBA00022989"/>
    </source>
</evidence>
<keyword evidence="13 16" id="KW-0496">Mitochondrion</keyword>
<evidence type="ECO:0000256" key="7">
    <source>
        <dbReference type="ARBA" id="ARBA00022692"/>
    </source>
</evidence>
<accession>A0A4Y5RWJ5</accession>
<organism evidence="19">
    <name type="scientific">Notospermus geniculatus</name>
    <dbReference type="NCBI Taxonomy" id="416868"/>
    <lineage>
        <taxon>Eukaryota</taxon>
        <taxon>Metazoa</taxon>
        <taxon>Spiralia</taxon>
        <taxon>Lophotrochozoa</taxon>
        <taxon>Nemertea</taxon>
        <taxon>Pilidiophora</taxon>
        <taxon>Heteronemertea</taxon>
        <taxon>Lineidae</taxon>
        <taxon>Notospermus</taxon>
    </lineage>
</organism>
<keyword evidence="6 16" id="KW-0679">Respiratory chain</keyword>
<evidence type="ECO:0000259" key="18">
    <source>
        <dbReference type="Pfam" id="PF01059"/>
    </source>
</evidence>
<evidence type="ECO:0000256" key="12">
    <source>
        <dbReference type="ARBA" id="ARBA00023075"/>
    </source>
</evidence>